<dbReference type="InterPro" id="IPR036019">
    <property type="entry name" value="MscL_channel"/>
</dbReference>
<keyword evidence="6 10" id="KW-1133">Transmembrane helix</keyword>
<evidence type="ECO:0000256" key="6">
    <source>
        <dbReference type="ARBA" id="ARBA00022989"/>
    </source>
</evidence>
<comment type="subcellular location">
    <subcellularLocation>
        <location evidence="10">Cell inner membrane</location>
        <topology evidence="10">Multi-pass membrane protein</topology>
    </subcellularLocation>
    <subcellularLocation>
        <location evidence="1">Cell membrane</location>
        <topology evidence="1">Multi-pass membrane protein</topology>
    </subcellularLocation>
</comment>
<organism evidence="11 12">
    <name type="scientific">Billgrantia tianxiuensis</name>
    <dbReference type="NCBI Taxonomy" id="2497861"/>
    <lineage>
        <taxon>Bacteria</taxon>
        <taxon>Pseudomonadati</taxon>
        <taxon>Pseudomonadota</taxon>
        <taxon>Gammaproteobacteria</taxon>
        <taxon>Oceanospirillales</taxon>
        <taxon>Halomonadaceae</taxon>
        <taxon>Billgrantia</taxon>
    </lineage>
</organism>
<evidence type="ECO:0000256" key="1">
    <source>
        <dbReference type="ARBA" id="ARBA00004651"/>
    </source>
</evidence>
<dbReference type="InterPro" id="IPR019823">
    <property type="entry name" value="Mechanosensitive_channel_CS"/>
</dbReference>
<keyword evidence="9 10" id="KW-0407">Ion channel</keyword>
<evidence type="ECO:0000256" key="10">
    <source>
        <dbReference type="HAMAP-Rule" id="MF_00115"/>
    </source>
</evidence>
<evidence type="ECO:0000256" key="2">
    <source>
        <dbReference type="ARBA" id="ARBA00007254"/>
    </source>
</evidence>
<keyword evidence="12" id="KW-1185">Reference proteome</keyword>
<keyword evidence="5 10" id="KW-0812">Transmembrane</keyword>
<dbReference type="GO" id="GO:0008381">
    <property type="term" value="F:mechanosensitive monoatomic ion channel activity"/>
    <property type="evidence" value="ECO:0007669"/>
    <property type="project" value="UniProtKB-UniRule"/>
</dbReference>
<dbReference type="AlphaFoldDB" id="A0A6I6STI4"/>
<dbReference type="PROSITE" id="PS01327">
    <property type="entry name" value="MSCL"/>
    <property type="match status" value="1"/>
</dbReference>
<keyword evidence="4 10" id="KW-1003">Cell membrane</keyword>
<feature type="transmembrane region" description="Helical" evidence="10">
    <location>
        <begin position="21"/>
        <end position="39"/>
    </location>
</feature>
<dbReference type="InterPro" id="IPR037673">
    <property type="entry name" value="MSC/AndL"/>
</dbReference>
<dbReference type="EMBL" id="CP035042">
    <property type="protein sequence ID" value="QHC50193.1"/>
    <property type="molecule type" value="Genomic_DNA"/>
</dbReference>
<evidence type="ECO:0000256" key="8">
    <source>
        <dbReference type="ARBA" id="ARBA00023136"/>
    </source>
</evidence>
<evidence type="ECO:0000256" key="4">
    <source>
        <dbReference type="ARBA" id="ARBA00022475"/>
    </source>
</evidence>
<dbReference type="NCBIfam" id="TIGR00220">
    <property type="entry name" value="mscL"/>
    <property type="match status" value="1"/>
</dbReference>
<evidence type="ECO:0000256" key="3">
    <source>
        <dbReference type="ARBA" id="ARBA00022448"/>
    </source>
</evidence>
<comment type="similarity">
    <text evidence="2 10">Belongs to the MscL family.</text>
</comment>
<dbReference type="OrthoDB" id="9810350at2"/>
<gene>
    <name evidence="10 11" type="primary">mscL</name>
    <name evidence="11" type="ORF">EKK97_12170</name>
</gene>
<name>A0A6I6STI4_9GAMM</name>
<comment type="subunit">
    <text evidence="10">Homopentamer.</text>
</comment>
<protein>
    <recommendedName>
        <fullName evidence="10">Large-conductance mechanosensitive channel</fullName>
    </recommendedName>
</protein>
<dbReference type="InterPro" id="IPR001185">
    <property type="entry name" value="MS_channel"/>
</dbReference>
<keyword evidence="8 10" id="KW-0472">Membrane</keyword>
<dbReference type="KEGG" id="htx:EKK97_12170"/>
<dbReference type="PANTHER" id="PTHR30266:SF2">
    <property type="entry name" value="LARGE-CONDUCTANCE MECHANOSENSITIVE CHANNEL"/>
    <property type="match status" value="1"/>
</dbReference>
<dbReference type="SUPFAM" id="SSF81330">
    <property type="entry name" value="Gated mechanosensitive channel"/>
    <property type="match status" value="1"/>
</dbReference>
<evidence type="ECO:0000256" key="7">
    <source>
        <dbReference type="ARBA" id="ARBA00023065"/>
    </source>
</evidence>
<evidence type="ECO:0000313" key="12">
    <source>
        <dbReference type="Proteomes" id="UP000464013"/>
    </source>
</evidence>
<dbReference type="HAMAP" id="MF_00115">
    <property type="entry name" value="MscL"/>
    <property type="match status" value="1"/>
</dbReference>
<evidence type="ECO:0000256" key="5">
    <source>
        <dbReference type="ARBA" id="ARBA00022692"/>
    </source>
</evidence>
<keyword evidence="7 10" id="KW-0406">Ion transport</keyword>
<reference evidence="11 12" key="1">
    <citation type="submission" date="2019-01" db="EMBL/GenBank/DDBJ databases">
        <title>Complete genome of a denitifying bacterium Halomons sp. BC-M4-5.</title>
        <authorList>
            <person name="Wang L."/>
            <person name="Shao Z."/>
        </authorList>
    </citation>
    <scope>NUCLEOTIDE SEQUENCE [LARGE SCALE GENOMIC DNA]</scope>
    <source>
        <strain evidence="11 12">BC-M4-5</strain>
    </source>
</reference>
<proteinExistence type="inferred from homology"/>
<accession>A0A6I6STI4</accession>
<evidence type="ECO:0000313" key="11">
    <source>
        <dbReference type="EMBL" id="QHC50193.1"/>
    </source>
</evidence>
<sequence length="162" mass="17470">MASKMLKEFREFAVKGNVVDMAVGIIIGAAFTSIVNSLVRDVFTPLISLATGGMNFTNQFLVLRDGPGDEVYHTLEQAQAAGAVTLNYGLFLNAVLSFLIVAFATFLLIRNINRLKNLAYPPETAAAPTVKDCPYCLSKIPIPATRCPACTSQLPAMQPESE</sequence>
<evidence type="ECO:0000256" key="9">
    <source>
        <dbReference type="ARBA" id="ARBA00023303"/>
    </source>
</evidence>
<dbReference type="Gene3D" id="1.10.1200.120">
    <property type="entry name" value="Large-conductance mechanosensitive channel, MscL, domain 1"/>
    <property type="match status" value="1"/>
</dbReference>
<dbReference type="PRINTS" id="PR01264">
    <property type="entry name" value="MECHCHANNEL"/>
</dbReference>
<dbReference type="PANTHER" id="PTHR30266">
    <property type="entry name" value="MECHANOSENSITIVE CHANNEL MSCL"/>
    <property type="match status" value="1"/>
</dbReference>
<comment type="function">
    <text evidence="10">Channel that opens in response to stretch forces in the membrane lipid bilayer. May participate in the regulation of osmotic pressure changes within the cell.</text>
</comment>
<dbReference type="Proteomes" id="UP000464013">
    <property type="component" value="Chromosome"/>
</dbReference>
<dbReference type="Pfam" id="PF01741">
    <property type="entry name" value="MscL"/>
    <property type="match status" value="1"/>
</dbReference>
<dbReference type="RefSeq" id="WP_159552189.1">
    <property type="nucleotide sequence ID" value="NZ_CP035042.1"/>
</dbReference>
<dbReference type="GO" id="GO:0005886">
    <property type="term" value="C:plasma membrane"/>
    <property type="evidence" value="ECO:0007669"/>
    <property type="project" value="UniProtKB-SubCell"/>
</dbReference>
<feature type="transmembrane region" description="Helical" evidence="10">
    <location>
        <begin position="90"/>
        <end position="109"/>
    </location>
</feature>
<keyword evidence="3 10" id="KW-0813">Transport</keyword>
<keyword evidence="10" id="KW-0997">Cell inner membrane</keyword>